<accession>A0A2T2XCT2</accession>
<proteinExistence type="predicted"/>
<name>A0A2T2XCT2_9FIRM</name>
<evidence type="ECO:0000313" key="2">
    <source>
        <dbReference type="Proteomes" id="UP000242972"/>
    </source>
</evidence>
<sequence length="129" mass="14730">MAWVRWRGKSAQLVATVWEHGRSRQHVLANFHGAYSLSWSLRESVERNFPALSIDWMAVADALAQGPPEALPLSMAAWDWARVEYHLQVWAHQPWGDTHERASLRAAAAVLSSWRSRQPPLDHENSKPE</sequence>
<evidence type="ECO:0000313" key="1">
    <source>
        <dbReference type="EMBL" id="PSR32267.1"/>
    </source>
</evidence>
<dbReference type="EMBL" id="PXYW01000046">
    <property type="protein sequence ID" value="PSR32267.1"/>
    <property type="molecule type" value="Genomic_DNA"/>
</dbReference>
<protein>
    <submittedName>
        <fullName evidence="1">Uncharacterized protein</fullName>
    </submittedName>
</protein>
<comment type="caution">
    <text evidence="1">The sequence shown here is derived from an EMBL/GenBank/DDBJ whole genome shotgun (WGS) entry which is preliminary data.</text>
</comment>
<dbReference type="Proteomes" id="UP000242972">
    <property type="component" value="Unassembled WGS sequence"/>
</dbReference>
<dbReference type="AlphaFoldDB" id="A0A2T2XCT2"/>
<organism evidence="1 2">
    <name type="scientific">Sulfobacillus benefaciens</name>
    <dbReference type="NCBI Taxonomy" id="453960"/>
    <lineage>
        <taxon>Bacteria</taxon>
        <taxon>Bacillati</taxon>
        <taxon>Bacillota</taxon>
        <taxon>Clostridia</taxon>
        <taxon>Eubacteriales</taxon>
        <taxon>Clostridiales Family XVII. Incertae Sedis</taxon>
        <taxon>Sulfobacillus</taxon>
    </lineage>
</organism>
<gene>
    <name evidence="1" type="ORF">C7B46_14955</name>
</gene>
<reference evidence="1 2" key="1">
    <citation type="journal article" date="2014" name="BMC Genomics">
        <title>Comparison of environmental and isolate Sulfobacillus genomes reveals diverse carbon, sulfur, nitrogen, and hydrogen metabolisms.</title>
        <authorList>
            <person name="Justice N.B."/>
            <person name="Norman A."/>
            <person name="Brown C.T."/>
            <person name="Singh A."/>
            <person name="Thomas B.C."/>
            <person name="Banfield J.F."/>
        </authorList>
    </citation>
    <scope>NUCLEOTIDE SEQUENCE [LARGE SCALE GENOMIC DNA]</scope>
    <source>
        <strain evidence="1">AMDSBA4</strain>
    </source>
</reference>